<sequence>MKKYKKITSRGKRFLRHYDRRSTNEKYKKFSRCNIIKKRYISKLPPKNPFTVPKHNIDIRGNIVFPRNINKINQKIKDMQMHAGLYKICVNHRHLDEIDNTSILILTVLINEAMCNIKKFQKNKKLSPKKEIDERLSAIGYWEALCVNHISNNSNLDYLKIASHCGKEIDNGLHIKIVNFVLEKTELSMKYKDIFMDAVFEAMANAKEHAYDDSKDKKIWLMGAYNEKTKETEIIFYDIGIGIFQSLEYSETKFAKYLNKFANMFGKKKALERLCTTNLSKYKKNKRRGLGMMVYKKLIDGLSAERNAILELYSDSLCYSTNKGTHAIQGNIKGTLVRWIIGEKK</sequence>
<dbReference type="Gene3D" id="3.30.565.10">
    <property type="entry name" value="Histidine kinase-like ATPase, C-terminal domain"/>
    <property type="match status" value="1"/>
</dbReference>
<dbReference type="EMBL" id="AABUYW010000019">
    <property type="protein sequence ID" value="EAJ1077607.1"/>
    <property type="molecule type" value="Genomic_DNA"/>
</dbReference>
<dbReference type="InterPro" id="IPR036890">
    <property type="entry name" value="HATPase_C_sf"/>
</dbReference>
<dbReference type="RefSeq" id="WP_002800846.1">
    <property type="nucleotide sequence ID" value="NZ_CP017871.1"/>
</dbReference>
<accession>A0A5T1KVZ6</accession>
<evidence type="ECO:0000313" key="1">
    <source>
        <dbReference type="EMBL" id="EAJ1077607.1"/>
    </source>
</evidence>
<name>A0A5T1KVZ6_CAMCO</name>
<protein>
    <submittedName>
        <fullName evidence="1">Uncharacterized protein</fullName>
    </submittedName>
</protein>
<evidence type="ECO:0000313" key="2">
    <source>
        <dbReference type="Proteomes" id="UP000557830"/>
    </source>
</evidence>
<comment type="caution">
    <text evidence="1">The sequence shown here is derived from an EMBL/GenBank/DDBJ whole genome shotgun (WGS) entry which is preliminary data.</text>
</comment>
<gene>
    <name evidence="1" type="ORF">BU953_08360</name>
</gene>
<dbReference type="Proteomes" id="UP000557830">
    <property type="component" value="Unassembled WGS sequence"/>
</dbReference>
<reference evidence="1 2" key="1">
    <citation type="submission" date="2018-05" db="EMBL/GenBank/DDBJ databases">
        <authorList>
            <consortium name="NARMS: The National Antimicrobial Resistance Monitoring System"/>
        </authorList>
    </citation>
    <scope>NUCLEOTIDE SEQUENCE [LARGE SCALE GENOMIC DNA]</scope>
    <source>
        <strain evidence="1 2">FSIS1609200</strain>
    </source>
</reference>
<organism evidence="1 2">
    <name type="scientific">Campylobacter coli</name>
    <dbReference type="NCBI Taxonomy" id="195"/>
    <lineage>
        <taxon>Bacteria</taxon>
        <taxon>Pseudomonadati</taxon>
        <taxon>Campylobacterota</taxon>
        <taxon>Epsilonproteobacteria</taxon>
        <taxon>Campylobacterales</taxon>
        <taxon>Campylobacteraceae</taxon>
        <taxon>Campylobacter</taxon>
    </lineage>
</organism>
<dbReference type="AlphaFoldDB" id="A0A5T1KVZ6"/>
<proteinExistence type="predicted"/>